<feature type="repeat" description="ANK" evidence="13">
    <location>
        <begin position="416"/>
        <end position="448"/>
    </location>
</feature>
<keyword evidence="12" id="KW-0175">Coiled coil</keyword>
<dbReference type="InterPro" id="IPR013087">
    <property type="entry name" value="Znf_C2H2_type"/>
</dbReference>
<comment type="domain">
    <text evidence="14">The VLRF1 domain mediates binding to the 60S ribosomal subunit.</text>
</comment>
<feature type="region of interest" description="Disordered" evidence="15">
    <location>
        <begin position="388"/>
        <end position="426"/>
    </location>
</feature>
<dbReference type="PROSITE" id="PS50088">
    <property type="entry name" value="ANK_REPEAT"/>
    <property type="match status" value="1"/>
</dbReference>
<dbReference type="InterPro" id="IPR047139">
    <property type="entry name" value="ANKZ1/VMS1"/>
</dbReference>
<dbReference type="Pfam" id="PF18716">
    <property type="entry name" value="VATC"/>
    <property type="match status" value="1"/>
</dbReference>
<keyword evidence="18" id="KW-1185">Reference proteome</keyword>
<dbReference type="InterPro" id="IPR041540">
    <property type="entry name" value="VATC"/>
</dbReference>
<feature type="region of interest" description="Disordered" evidence="15">
    <location>
        <begin position="488"/>
        <end position="511"/>
    </location>
</feature>
<evidence type="ECO:0000256" key="7">
    <source>
        <dbReference type="ARBA" id="ARBA00022759"/>
    </source>
</evidence>
<keyword evidence="10" id="KW-0862">Zinc</keyword>
<sequence>MATDAPSSAAATTVSEIVNADYKLPRSIFDLTAGFFDSCRLMNPSVRLGHVVSPAFDPEAEEKSSKDGVILDRWTCNTCKTDFVSLQDQRSHFKSDIHRLNIKLSVAGKAILKEEDVDELTSESVQDYDVSSISGSEDEAEARPFDAQKGIDKKKLFVRLQSGEKVSVWRCLIMDEAERVSYGNDMEVSVNDRGEDEVTERLRNLIRENTDGMLMRVVLLASGGHFAGTVFNGKSVVAHKTFHRYVVRAKAGKKQSTKDGSGRSIHSAGASLRRYNELALKKDIQELLASWKPYFDGASCVFVHAPSSSRLLLFNGSKPYFSSQNCAVRNVPFAIRRPTFKESQRIYNQLTQVAYVTEEIFVNPPEKAKAKIVVCSHTEESGEILRQEEPGETSSTSIILGEPNLSESDLGDGVTGTSTPLHEAAKSGDCERVVELLEEGMDPCAKDERGRTPYMLANEKEVRNTFRRFMASNLEKWNWHDAKVPSPLTKEMEESQAAKQGEKDAKKKARAKELKKLRKAREKKAQAEAAQAEKEKPISKVEEVRRAMAAEREKRAAAAERRMASLNIESSSSTTRTMSSSDDVCSYCHVSLAGKVPFHRYNHKYCSTSCMHLHPEIIQER</sequence>
<dbReference type="SUPFAM" id="SSF48403">
    <property type="entry name" value="Ankyrin repeat"/>
    <property type="match status" value="1"/>
</dbReference>
<keyword evidence="9 14" id="KW-0378">Hydrolase</keyword>
<evidence type="ECO:0000256" key="14">
    <source>
        <dbReference type="PROSITE-ProRule" id="PRU01389"/>
    </source>
</evidence>
<feature type="active site" evidence="14">
    <location>
        <position position="255"/>
    </location>
</feature>
<protein>
    <recommendedName>
        <fullName evidence="16">VLRF1 domain-containing protein</fullName>
    </recommendedName>
</protein>
<evidence type="ECO:0000256" key="12">
    <source>
        <dbReference type="ARBA" id="ARBA00023054"/>
    </source>
</evidence>
<keyword evidence="4 14" id="KW-0540">Nuclease</keyword>
<evidence type="ECO:0000313" key="17">
    <source>
        <dbReference type="EMBL" id="CAH2039366.1"/>
    </source>
</evidence>
<evidence type="ECO:0000256" key="4">
    <source>
        <dbReference type="ARBA" id="ARBA00022722"/>
    </source>
</evidence>
<proteinExistence type="inferred from homology"/>
<dbReference type="GO" id="GO:0008270">
    <property type="term" value="F:zinc ion binding"/>
    <property type="evidence" value="ECO:0007669"/>
    <property type="project" value="UniProtKB-KW"/>
</dbReference>
<evidence type="ECO:0000256" key="6">
    <source>
        <dbReference type="ARBA" id="ARBA00022737"/>
    </source>
</evidence>
<name>A0AAU9RFW5_THLAR</name>
<evidence type="ECO:0000313" key="18">
    <source>
        <dbReference type="Proteomes" id="UP000836841"/>
    </source>
</evidence>
<evidence type="ECO:0000256" key="15">
    <source>
        <dbReference type="SAM" id="MobiDB-lite"/>
    </source>
</evidence>
<dbReference type="AlphaFoldDB" id="A0AAU9RFW5"/>
<keyword evidence="6" id="KW-0677">Repeat</keyword>
<dbReference type="InterPro" id="IPR002110">
    <property type="entry name" value="Ankyrin_rpt"/>
</dbReference>
<evidence type="ECO:0000256" key="10">
    <source>
        <dbReference type="ARBA" id="ARBA00022833"/>
    </source>
</evidence>
<dbReference type="GO" id="GO:0005737">
    <property type="term" value="C:cytoplasm"/>
    <property type="evidence" value="ECO:0007669"/>
    <property type="project" value="UniProtKB-SubCell"/>
</dbReference>
<dbReference type="PROSITE" id="PS50297">
    <property type="entry name" value="ANK_REP_REGION"/>
    <property type="match status" value="1"/>
</dbReference>
<keyword evidence="11 13" id="KW-0040">ANK repeat</keyword>
<reference evidence="17 18" key="1">
    <citation type="submission" date="2022-03" db="EMBL/GenBank/DDBJ databases">
        <authorList>
            <person name="Nunn A."/>
            <person name="Chopra R."/>
            <person name="Nunn A."/>
            <person name="Contreras Garrido A."/>
        </authorList>
    </citation>
    <scope>NUCLEOTIDE SEQUENCE [LARGE SCALE GENOMIC DNA]</scope>
</reference>
<evidence type="ECO:0000256" key="13">
    <source>
        <dbReference type="PROSITE-ProRule" id="PRU00023"/>
    </source>
</evidence>
<evidence type="ECO:0000256" key="9">
    <source>
        <dbReference type="ARBA" id="ARBA00022801"/>
    </source>
</evidence>
<keyword evidence="3 14" id="KW-0963">Cytoplasm</keyword>
<dbReference type="GO" id="GO:0036503">
    <property type="term" value="P:ERAD pathway"/>
    <property type="evidence" value="ECO:0007669"/>
    <property type="project" value="TreeGrafter"/>
</dbReference>
<dbReference type="PANTHER" id="PTHR16036:SF2">
    <property type="entry name" value="TRNA ENDONUCLEASE ANKZF1"/>
    <property type="match status" value="1"/>
</dbReference>
<dbReference type="Pfam" id="PF00023">
    <property type="entry name" value="Ank"/>
    <property type="match status" value="1"/>
</dbReference>
<comment type="subcellular location">
    <subcellularLocation>
        <location evidence="1">Cytoplasm</location>
    </subcellularLocation>
</comment>
<dbReference type="InterPro" id="IPR036236">
    <property type="entry name" value="Znf_C2H2_sf"/>
</dbReference>
<dbReference type="GO" id="GO:0016787">
    <property type="term" value="F:hydrolase activity"/>
    <property type="evidence" value="ECO:0007669"/>
    <property type="project" value="UniProtKB-KW"/>
</dbReference>
<organism evidence="17 18">
    <name type="scientific">Thlaspi arvense</name>
    <name type="common">Field penny-cress</name>
    <dbReference type="NCBI Taxonomy" id="13288"/>
    <lineage>
        <taxon>Eukaryota</taxon>
        <taxon>Viridiplantae</taxon>
        <taxon>Streptophyta</taxon>
        <taxon>Embryophyta</taxon>
        <taxon>Tracheophyta</taxon>
        <taxon>Spermatophyta</taxon>
        <taxon>Magnoliopsida</taxon>
        <taxon>eudicotyledons</taxon>
        <taxon>Gunneridae</taxon>
        <taxon>Pentapetalae</taxon>
        <taxon>rosids</taxon>
        <taxon>malvids</taxon>
        <taxon>Brassicales</taxon>
        <taxon>Brassicaceae</taxon>
        <taxon>Thlaspideae</taxon>
        <taxon>Thlaspi</taxon>
    </lineage>
</organism>
<dbReference type="Proteomes" id="UP000836841">
    <property type="component" value="Chromosome 1"/>
</dbReference>
<dbReference type="GO" id="GO:0004519">
    <property type="term" value="F:endonuclease activity"/>
    <property type="evidence" value="ECO:0007669"/>
    <property type="project" value="UniProtKB-KW"/>
</dbReference>
<evidence type="ECO:0000256" key="3">
    <source>
        <dbReference type="ARBA" id="ARBA00022490"/>
    </source>
</evidence>
<feature type="domain" description="VLRF1" evidence="16">
    <location>
        <begin position="212"/>
        <end position="353"/>
    </location>
</feature>
<dbReference type="Gene3D" id="1.25.40.20">
    <property type="entry name" value="Ankyrin repeat-containing domain"/>
    <property type="match status" value="1"/>
</dbReference>
<dbReference type="Pfam" id="PF18826">
    <property type="entry name" value="bVLRF1"/>
    <property type="match status" value="1"/>
</dbReference>
<evidence type="ECO:0000256" key="5">
    <source>
        <dbReference type="ARBA" id="ARBA00022723"/>
    </source>
</evidence>
<gene>
    <name evidence="17" type="ORF">TAV2_LOCUS2904</name>
</gene>
<dbReference type="PANTHER" id="PTHR16036">
    <property type="entry name" value="ANKYRIN REPEAT AND ZINC FINGER DOMAIN-CONTAINING PROTEIN 1"/>
    <property type="match status" value="1"/>
</dbReference>
<evidence type="ECO:0000256" key="8">
    <source>
        <dbReference type="ARBA" id="ARBA00022771"/>
    </source>
</evidence>
<keyword evidence="8" id="KW-0863">Zinc-finger</keyword>
<dbReference type="InterPro" id="IPR036770">
    <property type="entry name" value="Ankyrin_rpt-contain_sf"/>
</dbReference>
<evidence type="ECO:0000259" key="16">
    <source>
        <dbReference type="PROSITE" id="PS52044"/>
    </source>
</evidence>
<evidence type="ECO:0000256" key="11">
    <source>
        <dbReference type="ARBA" id="ARBA00023043"/>
    </source>
</evidence>
<comment type="similarity">
    <text evidence="2 14">Belongs to the ANKZF1/VMS1 family.</text>
</comment>
<dbReference type="PROSITE" id="PS00028">
    <property type="entry name" value="ZINC_FINGER_C2H2_1"/>
    <property type="match status" value="1"/>
</dbReference>
<evidence type="ECO:0000256" key="2">
    <source>
        <dbReference type="ARBA" id="ARBA00009262"/>
    </source>
</evidence>
<dbReference type="PROSITE" id="PS52044">
    <property type="entry name" value="VLRF1"/>
    <property type="match status" value="1"/>
</dbReference>
<accession>A0AAU9RFW5</accession>
<keyword evidence="7 14" id="KW-0255">Endonuclease</keyword>
<keyword evidence="5" id="KW-0479">Metal-binding</keyword>
<dbReference type="SUPFAM" id="SSF57667">
    <property type="entry name" value="beta-beta-alpha zinc fingers"/>
    <property type="match status" value="1"/>
</dbReference>
<evidence type="ECO:0000256" key="1">
    <source>
        <dbReference type="ARBA" id="ARBA00004496"/>
    </source>
</evidence>
<dbReference type="EMBL" id="OU466857">
    <property type="protein sequence ID" value="CAH2039366.1"/>
    <property type="molecule type" value="Genomic_DNA"/>
</dbReference>
<dbReference type="InterPro" id="IPR041175">
    <property type="entry name" value="VLRF1/Vms1"/>
</dbReference>